<evidence type="ECO:0000256" key="1">
    <source>
        <dbReference type="SAM" id="Coils"/>
    </source>
</evidence>
<feature type="coiled-coil region" evidence="1">
    <location>
        <begin position="162"/>
        <end position="196"/>
    </location>
</feature>
<evidence type="ECO:0000256" key="2">
    <source>
        <dbReference type="SAM" id="Phobius"/>
    </source>
</evidence>
<protein>
    <submittedName>
        <fullName evidence="3">Uncharacterized protein</fullName>
    </submittedName>
</protein>
<gene>
    <name evidence="3" type="ORF">CLV90_2042</name>
</gene>
<feature type="transmembrane region" description="Helical" evidence="2">
    <location>
        <begin position="130"/>
        <end position="151"/>
    </location>
</feature>
<dbReference type="OrthoDB" id="1440808at2"/>
<keyword evidence="2" id="KW-1133">Transmembrane helix</keyword>
<comment type="caution">
    <text evidence="3">The sequence shown here is derived from an EMBL/GenBank/DDBJ whole genome shotgun (WGS) entry which is preliminary data.</text>
</comment>
<dbReference type="AlphaFoldDB" id="A0A4R7K4J0"/>
<dbReference type="RefSeq" id="WP_133687338.1">
    <property type="nucleotide sequence ID" value="NZ_SOAY01000011.1"/>
</dbReference>
<keyword evidence="4" id="KW-1185">Reference proteome</keyword>
<dbReference type="Proteomes" id="UP000294749">
    <property type="component" value="Unassembled WGS sequence"/>
</dbReference>
<evidence type="ECO:0000313" key="4">
    <source>
        <dbReference type="Proteomes" id="UP000294749"/>
    </source>
</evidence>
<keyword evidence="2" id="KW-0812">Transmembrane</keyword>
<reference evidence="3 4" key="1">
    <citation type="submission" date="2019-03" db="EMBL/GenBank/DDBJ databases">
        <title>Genomic Encyclopedia of Archaeal and Bacterial Type Strains, Phase II (KMG-II): from individual species to whole genera.</title>
        <authorList>
            <person name="Goeker M."/>
        </authorList>
    </citation>
    <scope>NUCLEOTIDE SEQUENCE [LARGE SCALE GENOMIC DNA]</scope>
    <source>
        <strain evidence="3 4">DSM 25233</strain>
    </source>
</reference>
<organism evidence="3 4">
    <name type="scientific">Maribacter spongiicola</name>
    <dbReference type="NCBI Taxonomy" id="1206753"/>
    <lineage>
        <taxon>Bacteria</taxon>
        <taxon>Pseudomonadati</taxon>
        <taxon>Bacteroidota</taxon>
        <taxon>Flavobacteriia</taxon>
        <taxon>Flavobacteriales</taxon>
        <taxon>Flavobacteriaceae</taxon>
        <taxon>Maribacter</taxon>
    </lineage>
</organism>
<keyword evidence="2" id="KW-0472">Membrane</keyword>
<proteinExistence type="predicted"/>
<evidence type="ECO:0000313" key="3">
    <source>
        <dbReference type="EMBL" id="TDT44963.1"/>
    </source>
</evidence>
<sequence>MNRYIKAMEIGMANEQNGISYFELVKQIEKFQGYSFGKESELSFLFWFSQNFSRSDQKIKSTDIKNYRLVLDKKYGKTVADVNKGQMELAKKFLRYKYWLDGTASKQYLDYLELQESRIASTQARKQSNISIWIALVAIILSTALGAYSIYSSPKTPYDVKIIEDKTKNIKFEKENKQLKEKLYKAELLIKVLEKNDSLNLG</sequence>
<accession>A0A4R7K4J0</accession>
<keyword evidence="1" id="KW-0175">Coiled coil</keyword>
<name>A0A4R7K4J0_9FLAO</name>
<dbReference type="EMBL" id="SOAY01000011">
    <property type="protein sequence ID" value="TDT44963.1"/>
    <property type="molecule type" value="Genomic_DNA"/>
</dbReference>